<protein>
    <submittedName>
        <fullName evidence="1">Uncharacterized protein</fullName>
    </submittedName>
</protein>
<proteinExistence type="predicted"/>
<comment type="caution">
    <text evidence="1">The sequence shown here is derived from an EMBL/GenBank/DDBJ whole genome shotgun (WGS) entry which is preliminary data.</text>
</comment>
<reference evidence="1" key="2">
    <citation type="submission" date="2020-06" db="EMBL/GenBank/DDBJ databases">
        <title>Helianthus annuus Genome sequencing and assembly Release 2.</title>
        <authorList>
            <person name="Gouzy J."/>
            <person name="Langlade N."/>
            <person name="Munos S."/>
        </authorList>
    </citation>
    <scope>NUCLEOTIDE SEQUENCE</scope>
    <source>
        <tissue evidence="1">Leaves</tissue>
    </source>
</reference>
<name>A0A9K3DUZ9_HELAN</name>
<dbReference type="Gramene" id="mRNA:HanXRQr2_Chr16g0765751">
    <property type="protein sequence ID" value="mRNA:HanXRQr2_Chr16g0765751"/>
    <property type="gene ID" value="HanXRQr2_Chr16g0765751"/>
</dbReference>
<reference evidence="1" key="1">
    <citation type="journal article" date="2017" name="Nature">
        <title>The sunflower genome provides insights into oil metabolism, flowering and Asterid evolution.</title>
        <authorList>
            <person name="Badouin H."/>
            <person name="Gouzy J."/>
            <person name="Grassa C.J."/>
            <person name="Murat F."/>
            <person name="Staton S.E."/>
            <person name="Cottret L."/>
            <person name="Lelandais-Briere C."/>
            <person name="Owens G.L."/>
            <person name="Carrere S."/>
            <person name="Mayjonade B."/>
            <person name="Legrand L."/>
            <person name="Gill N."/>
            <person name="Kane N.C."/>
            <person name="Bowers J.E."/>
            <person name="Hubner S."/>
            <person name="Bellec A."/>
            <person name="Berard A."/>
            <person name="Berges H."/>
            <person name="Blanchet N."/>
            <person name="Boniface M.C."/>
            <person name="Brunel D."/>
            <person name="Catrice O."/>
            <person name="Chaidir N."/>
            <person name="Claudel C."/>
            <person name="Donnadieu C."/>
            <person name="Faraut T."/>
            <person name="Fievet G."/>
            <person name="Helmstetter N."/>
            <person name="King M."/>
            <person name="Knapp S.J."/>
            <person name="Lai Z."/>
            <person name="Le Paslier M.C."/>
            <person name="Lippi Y."/>
            <person name="Lorenzon L."/>
            <person name="Mandel J.R."/>
            <person name="Marage G."/>
            <person name="Marchand G."/>
            <person name="Marquand E."/>
            <person name="Bret-Mestries E."/>
            <person name="Morien E."/>
            <person name="Nambeesan S."/>
            <person name="Nguyen T."/>
            <person name="Pegot-Espagnet P."/>
            <person name="Pouilly N."/>
            <person name="Raftis F."/>
            <person name="Sallet E."/>
            <person name="Schiex T."/>
            <person name="Thomas J."/>
            <person name="Vandecasteele C."/>
            <person name="Vares D."/>
            <person name="Vear F."/>
            <person name="Vautrin S."/>
            <person name="Crespi M."/>
            <person name="Mangin B."/>
            <person name="Burke J.M."/>
            <person name="Salse J."/>
            <person name="Munos S."/>
            <person name="Vincourt P."/>
            <person name="Rieseberg L.H."/>
            <person name="Langlade N.B."/>
        </authorList>
    </citation>
    <scope>NUCLEOTIDE SEQUENCE</scope>
    <source>
        <tissue evidence="1">Leaves</tissue>
    </source>
</reference>
<dbReference type="Proteomes" id="UP000215914">
    <property type="component" value="Unassembled WGS sequence"/>
</dbReference>
<gene>
    <name evidence="1" type="ORF">HanXRQr2_Chr16g0765751</name>
</gene>
<dbReference type="EMBL" id="MNCJ02000331">
    <property type="protein sequence ID" value="KAF5761495.1"/>
    <property type="molecule type" value="Genomic_DNA"/>
</dbReference>
<dbReference type="AlphaFoldDB" id="A0A9K3DUZ9"/>
<evidence type="ECO:0000313" key="1">
    <source>
        <dbReference type="EMBL" id="KAF5761495.1"/>
    </source>
</evidence>
<evidence type="ECO:0000313" key="2">
    <source>
        <dbReference type="Proteomes" id="UP000215914"/>
    </source>
</evidence>
<organism evidence="1 2">
    <name type="scientific">Helianthus annuus</name>
    <name type="common">Common sunflower</name>
    <dbReference type="NCBI Taxonomy" id="4232"/>
    <lineage>
        <taxon>Eukaryota</taxon>
        <taxon>Viridiplantae</taxon>
        <taxon>Streptophyta</taxon>
        <taxon>Embryophyta</taxon>
        <taxon>Tracheophyta</taxon>
        <taxon>Spermatophyta</taxon>
        <taxon>Magnoliopsida</taxon>
        <taxon>eudicotyledons</taxon>
        <taxon>Gunneridae</taxon>
        <taxon>Pentapetalae</taxon>
        <taxon>asterids</taxon>
        <taxon>campanulids</taxon>
        <taxon>Asterales</taxon>
        <taxon>Asteraceae</taxon>
        <taxon>Asteroideae</taxon>
        <taxon>Heliantheae alliance</taxon>
        <taxon>Heliantheae</taxon>
        <taxon>Helianthus</taxon>
    </lineage>
</organism>
<accession>A0A9K3DUZ9</accession>
<keyword evidence="2" id="KW-1185">Reference proteome</keyword>
<sequence length="41" mass="4886">MSYFDFILHLYTNPKTLHVPSQEGLKRFSFLSQLSMRLELP</sequence>